<protein>
    <recommendedName>
        <fullName evidence="4">UDP-glucose/GDP-mannose dehydrogenase dimerisation domain-containing protein</fullName>
    </recommendedName>
</protein>
<dbReference type="InterPro" id="IPR028359">
    <property type="entry name" value="UDP_ManNAc/GlcNAc_DH"/>
</dbReference>
<proteinExistence type="inferred from homology"/>
<gene>
    <name evidence="2" type="ORF">H7849_16740</name>
</gene>
<dbReference type="GO" id="GO:0016628">
    <property type="term" value="F:oxidoreductase activity, acting on the CH-CH group of donors, NAD or NADP as acceptor"/>
    <property type="evidence" value="ECO:0007669"/>
    <property type="project" value="InterPro"/>
</dbReference>
<evidence type="ECO:0000256" key="1">
    <source>
        <dbReference type="ARBA" id="ARBA00006601"/>
    </source>
</evidence>
<evidence type="ECO:0000313" key="2">
    <source>
        <dbReference type="EMBL" id="QNI30759.1"/>
    </source>
</evidence>
<name>A0A7G8BDY9_9BACT</name>
<reference evidence="2 3" key="1">
    <citation type="submission" date="2020-08" db="EMBL/GenBank/DDBJ databases">
        <title>Edaphobacter telluris sp. nov. and Acidobacterium dinghuensis sp. nov., two acidobacteria isolated from forest soil.</title>
        <authorList>
            <person name="Fu J."/>
            <person name="Qiu L."/>
        </authorList>
    </citation>
    <scope>NUCLEOTIDE SEQUENCE [LARGE SCALE GENOMIC DNA]</scope>
    <source>
        <strain evidence="2">4Y35</strain>
    </source>
</reference>
<comment type="similarity">
    <text evidence="1">Belongs to the UDP-glucose/GDP-mannose dehydrogenase family.</text>
</comment>
<accession>A0A7G8BDY9</accession>
<organism evidence="2 3">
    <name type="scientific">Alloacidobacterium dinghuense</name>
    <dbReference type="NCBI Taxonomy" id="2763107"/>
    <lineage>
        <taxon>Bacteria</taxon>
        <taxon>Pseudomonadati</taxon>
        <taxon>Acidobacteriota</taxon>
        <taxon>Terriglobia</taxon>
        <taxon>Terriglobales</taxon>
        <taxon>Acidobacteriaceae</taxon>
        <taxon>Alloacidobacterium</taxon>
    </lineage>
</organism>
<dbReference type="AlphaFoldDB" id="A0A7G8BDY9"/>
<dbReference type="KEGG" id="adin:H7849_16740"/>
<dbReference type="PANTHER" id="PTHR43491:SF2">
    <property type="entry name" value="UDP-N-ACETYL-D-MANNOSAMINE DEHYDROGENASE"/>
    <property type="match status" value="1"/>
</dbReference>
<dbReference type="Gene3D" id="3.40.50.720">
    <property type="entry name" value="NAD(P)-binding Rossmann-like Domain"/>
    <property type="match status" value="1"/>
</dbReference>
<dbReference type="SUPFAM" id="SSF51735">
    <property type="entry name" value="NAD(P)-binding Rossmann-fold domains"/>
    <property type="match status" value="1"/>
</dbReference>
<dbReference type="InterPro" id="IPR036291">
    <property type="entry name" value="NAD(P)-bd_dom_sf"/>
</dbReference>
<dbReference type="RefSeq" id="WP_186740847.1">
    <property type="nucleotide sequence ID" value="NZ_CP060394.1"/>
</dbReference>
<dbReference type="PANTHER" id="PTHR43491">
    <property type="entry name" value="UDP-N-ACETYL-D-MANNOSAMINE DEHYDROGENASE"/>
    <property type="match status" value="1"/>
</dbReference>
<dbReference type="GO" id="GO:0000271">
    <property type="term" value="P:polysaccharide biosynthetic process"/>
    <property type="evidence" value="ECO:0007669"/>
    <property type="project" value="InterPro"/>
</dbReference>
<dbReference type="EMBL" id="CP060394">
    <property type="protein sequence ID" value="QNI30759.1"/>
    <property type="molecule type" value="Genomic_DNA"/>
</dbReference>
<evidence type="ECO:0000313" key="3">
    <source>
        <dbReference type="Proteomes" id="UP000515312"/>
    </source>
</evidence>
<dbReference type="InterPro" id="IPR008927">
    <property type="entry name" value="6-PGluconate_DH-like_C_sf"/>
</dbReference>
<evidence type="ECO:0008006" key="4">
    <source>
        <dbReference type="Google" id="ProtNLM"/>
    </source>
</evidence>
<dbReference type="Proteomes" id="UP000515312">
    <property type="component" value="Chromosome"/>
</dbReference>
<sequence length="245" mass="26869">MSDELVVVVGLGEVGKPLLNLLSRSHECVGVDIQPVEIARPCSVLHICIPFGRKDFVEITCSYVAKYRPRYCVVNSTVAPGTTRAIAKRSGAAVAYSPVRGKHAKMEADMLRYCKFVGADDFQTTEAIIQHFAAAGFRTARFRNAEIGELAKLLETTWLGVLVGWAQEVERLAQERGATYDEVNAYIDEVDFLPHVFPGLIGGHCVMPNIDILRSQVNSEFLDAIVRSNALKAESLKTLAVTTEA</sequence>
<dbReference type="SUPFAM" id="SSF48179">
    <property type="entry name" value="6-phosphogluconate dehydrogenase C-terminal domain-like"/>
    <property type="match status" value="1"/>
</dbReference>
<keyword evidence="3" id="KW-1185">Reference proteome</keyword>